<keyword evidence="1" id="KW-0479">Metal-binding</keyword>
<evidence type="ECO:0000256" key="1">
    <source>
        <dbReference type="ARBA" id="ARBA00022723"/>
    </source>
</evidence>
<keyword evidence="2" id="KW-0378">Hydrolase</keyword>
<keyword evidence="3" id="KW-0408">Iron</keyword>
<dbReference type="EMBL" id="CADCTX010000296">
    <property type="protein sequence ID" value="CAA9311667.1"/>
    <property type="molecule type" value="Genomic_DNA"/>
</dbReference>
<name>A0A6J4KPN3_9BACT</name>
<dbReference type="Gene3D" id="3.60.21.10">
    <property type="match status" value="1"/>
</dbReference>
<gene>
    <name evidence="6" type="ORF">AVDCRST_MAG40-1011</name>
</gene>
<dbReference type="GO" id="GO:0016787">
    <property type="term" value="F:hydrolase activity"/>
    <property type="evidence" value="ECO:0007669"/>
    <property type="project" value="UniProtKB-KW"/>
</dbReference>
<reference evidence="6" key="1">
    <citation type="submission" date="2020-02" db="EMBL/GenBank/DDBJ databases">
        <authorList>
            <person name="Meier V. D."/>
        </authorList>
    </citation>
    <scope>NUCLEOTIDE SEQUENCE</scope>
    <source>
        <strain evidence="6">AVDCRST_MAG40</strain>
    </source>
</reference>
<protein>
    <recommendedName>
        <fullName evidence="5">Calcineurin-like phosphoesterase domain-containing protein</fullName>
    </recommendedName>
</protein>
<evidence type="ECO:0000256" key="2">
    <source>
        <dbReference type="ARBA" id="ARBA00022801"/>
    </source>
</evidence>
<feature type="domain" description="Calcineurin-like phosphoesterase" evidence="5">
    <location>
        <begin position="3"/>
        <end position="206"/>
    </location>
</feature>
<dbReference type="AlphaFoldDB" id="A0A6J4KPN3"/>
<dbReference type="SUPFAM" id="SSF56300">
    <property type="entry name" value="Metallo-dependent phosphatases"/>
    <property type="match status" value="1"/>
</dbReference>
<dbReference type="PANTHER" id="PTHR42988">
    <property type="entry name" value="PHOSPHOHYDROLASE"/>
    <property type="match status" value="1"/>
</dbReference>
<dbReference type="GO" id="GO:0046872">
    <property type="term" value="F:metal ion binding"/>
    <property type="evidence" value="ECO:0007669"/>
    <property type="project" value="UniProtKB-KW"/>
</dbReference>
<evidence type="ECO:0000256" key="3">
    <source>
        <dbReference type="ARBA" id="ARBA00023004"/>
    </source>
</evidence>
<evidence type="ECO:0000259" key="5">
    <source>
        <dbReference type="Pfam" id="PF00149"/>
    </source>
</evidence>
<dbReference type="InterPro" id="IPR029052">
    <property type="entry name" value="Metallo-depent_PP-like"/>
</dbReference>
<dbReference type="PANTHER" id="PTHR42988:SF2">
    <property type="entry name" value="CYCLIC NUCLEOTIDE PHOSPHODIESTERASE CBUA0032-RELATED"/>
    <property type="match status" value="1"/>
</dbReference>
<dbReference type="Pfam" id="PF00149">
    <property type="entry name" value="Metallophos"/>
    <property type="match status" value="1"/>
</dbReference>
<comment type="similarity">
    <text evidence="4">Belongs to the cyclic nucleotide phosphodiesterase class-III family.</text>
</comment>
<dbReference type="InterPro" id="IPR004843">
    <property type="entry name" value="Calcineurin-like_PHP"/>
</dbReference>
<evidence type="ECO:0000313" key="6">
    <source>
        <dbReference type="EMBL" id="CAA9311667.1"/>
    </source>
</evidence>
<sequence length="271" mass="29810">MTRILHLSDLHFGRPSVPAQIESIEALIQAERFDVVAISGDLSQRARAGEFQRAAVFIRDAERVSQVIVVPGNHDVAWWYAPLGVGNGERKYENYERYISAQLEPVLRTKGATIVGLNTSHGVTRRTLTWNLRDISIIGDLTPPQLARARAEFGASRAGDARIIVMHHNPVKGELSQRHGLKDTRKILGAFADMGVNVVLCGHDHQEAVHYIGHTRKGTVISTAGTVSNRSRGGRPSSLNVIEVRPAEIEVTTFVWSGSAFAAGPHRCFER</sequence>
<proteinExistence type="inferred from homology"/>
<dbReference type="InterPro" id="IPR050884">
    <property type="entry name" value="CNP_phosphodiesterase-III"/>
</dbReference>
<organism evidence="6">
    <name type="scientific">uncultured Gemmatimonadaceae bacterium</name>
    <dbReference type="NCBI Taxonomy" id="246130"/>
    <lineage>
        <taxon>Bacteria</taxon>
        <taxon>Pseudomonadati</taxon>
        <taxon>Gemmatimonadota</taxon>
        <taxon>Gemmatimonadia</taxon>
        <taxon>Gemmatimonadales</taxon>
        <taxon>Gemmatimonadaceae</taxon>
        <taxon>environmental samples</taxon>
    </lineage>
</organism>
<accession>A0A6J4KPN3</accession>
<evidence type="ECO:0000256" key="4">
    <source>
        <dbReference type="ARBA" id="ARBA00025742"/>
    </source>
</evidence>